<evidence type="ECO:0000256" key="13">
    <source>
        <dbReference type="ARBA" id="ARBA00070924"/>
    </source>
</evidence>
<accession>A0A9D3P6Y9</accession>
<feature type="compositionally biased region" description="Basic and acidic residues" evidence="14">
    <location>
        <begin position="809"/>
        <end position="820"/>
    </location>
</feature>
<dbReference type="FunFam" id="3.30.1490.40:FF:000002">
    <property type="entry name" value="CD2 antigen cytoplasmic tail-binding protein 2"/>
    <property type="match status" value="1"/>
</dbReference>
<keyword evidence="8" id="KW-0007">Acetylation</keyword>
<feature type="region of interest" description="Disordered" evidence="14">
    <location>
        <begin position="42"/>
        <end position="92"/>
    </location>
</feature>
<evidence type="ECO:0000256" key="1">
    <source>
        <dbReference type="ARBA" id="ARBA00004123"/>
    </source>
</evidence>
<proteinExistence type="predicted"/>
<feature type="compositionally biased region" description="Gly residues" evidence="14">
    <location>
        <begin position="1454"/>
        <end position="1464"/>
    </location>
</feature>
<keyword evidence="4" id="KW-1017">Isopeptide bond</keyword>
<comment type="subunit">
    <text evidence="12">Component of the U5 snRNP complex composed of the U5 snRNA and at least PRPF6, PRPF8, SNRNP200, EFTUD2, SNRNP40, DDX23, TXNL4A and CD2BP2. Interacts directly with TXNL4A and PRPF6. Interacts (via GYF domain) with CD2 (via Pro-rich sequence in the cytoplasmic domain). Interacts with PQBP1.</text>
</comment>
<keyword evidence="10" id="KW-0539">Nucleus</keyword>
<feature type="region of interest" description="Disordered" evidence="14">
    <location>
        <begin position="306"/>
        <end position="330"/>
    </location>
</feature>
<feature type="region of interest" description="Disordered" evidence="14">
    <location>
        <begin position="990"/>
        <end position="1024"/>
    </location>
</feature>
<dbReference type="Proteomes" id="UP000824219">
    <property type="component" value="Linkage Group LG02"/>
</dbReference>
<feature type="region of interest" description="Disordered" evidence="14">
    <location>
        <begin position="1246"/>
        <end position="1284"/>
    </location>
</feature>
<organism evidence="16 17">
    <name type="scientific">Hemibagrus wyckioides</name>
    <dbReference type="NCBI Taxonomy" id="337641"/>
    <lineage>
        <taxon>Eukaryota</taxon>
        <taxon>Metazoa</taxon>
        <taxon>Chordata</taxon>
        <taxon>Craniata</taxon>
        <taxon>Vertebrata</taxon>
        <taxon>Euteleostomi</taxon>
        <taxon>Actinopterygii</taxon>
        <taxon>Neopterygii</taxon>
        <taxon>Teleostei</taxon>
        <taxon>Ostariophysi</taxon>
        <taxon>Siluriformes</taxon>
        <taxon>Bagridae</taxon>
        <taxon>Hemibagrus</taxon>
    </lineage>
</organism>
<feature type="compositionally biased region" description="Polar residues" evidence="14">
    <location>
        <begin position="671"/>
        <end position="691"/>
    </location>
</feature>
<evidence type="ECO:0000313" key="17">
    <source>
        <dbReference type="Proteomes" id="UP000824219"/>
    </source>
</evidence>
<feature type="region of interest" description="Disordered" evidence="14">
    <location>
        <begin position="624"/>
        <end position="659"/>
    </location>
</feature>
<evidence type="ECO:0000256" key="11">
    <source>
        <dbReference type="ARBA" id="ARBA00056564"/>
    </source>
</evidence>
<dbReference type="PROSITE" id="PS50829">
    <property type="entry name" value="GYF"/>
    <property type="match status" value="1"/>
</dbReference>
<evidence type="ECO:0000256" key="9">
    <source>
        <dbReference type="ARBA" id="ARBA00023187"/>
    </source>
</evidence>
<protein>
    <recommendedName>
        <fullName evidence="13">CD2 antigen cytoplasmic tail-binding protein 2</fullName>
    </recommendedName>
</protein>
<feature type="compositionally biased region" description="Basic and acidic residues" evidence="14">
    <location>
        <begin position="639"/>
        <end position="659"/>
    </location>
</feature>
<feature type="compositionally biased region" description="Polar residues" evidence="14">
    <location>
        <begin position="711"/>
        <end position="752"/>
    </location>
</feature>
<feature type="region of interest" description="Disordered" evidence="14">
    <location>
        <begin position="671"/>
        <end position="846"/>
    </location>
</feature>
<dbReference type="CDD" id="cd00072">
    <property type="entry name" value="GYF"/>
    <property type="match status" value="1"/>
</dbReference>
<reference evidence="16 17" key="1">
    <citation type="submission" date="2021-06" db="EMBL/GenBank/DDBJ databases">
        <title>Chromosome-level genome assembly of the red-tail catfish (Hemibagrus wyckioides).</title>
        <authorList>
            <person name="Shao F."/>
        </authorList>
    </citation>
    <scope>NUCLEOTIDE SEQUENCE [LARGE SCALE GENOMIC DNA]</scope>
    <source>
        <strain evidence="16">EC202008001</strain>
        <tissue evidence="16">Blood</tissue>
    </source>
</reference>
<keyword evidence="9" id="KW-0508">mRNA splicing</keyword>
<keyword evidence="3" id="KW-0963">Cytoplasm</keyword>
<evidence type="ECO:0000256" key="5">
    <source>
        <dbReference type="ARBA" id="ARBA00022553"/>
    </source>
</evidence>
<dbReference type="SMART" id="SM00444">
    <property type="entry name" value="GYF"/>
    <property type="match status" value="1"/>
</dbReference>
<feature type="compositionally biased region" description="Acidic residues" evidence="14">
    <location>
        <begin position="192"/>
        <end position="209"/>
    </location>
</feature>
<dbReference type="GO" id="GO:0008380">
    <property type="term" value="P:RNA splicing"/>
    <property type="evidence" value="ECO:0007669"/>
    <property type="project" value="UniProtKB-KW"/>
</dbReference>
<feature type="compositionally biased region" description="Acidic residues" evidence="14">
    <location>
        <begin position="76"/>
        <end position="86"/>
    </location>
</feature>
<feature type="compositionally biased region" description="Basic and acidic residues" evidence="14">
    <location>
        <begin position="1115"/>
        <end position="1125"/>
    </location>
</feature>
<comment type="function">
    <text evidence="11">Involved in pre-mRNA splicing as component of the U5 snRNP complex that is involved in spliceosome assembly.</text>
</comment>
<evidence type="ECO:0000256" key="10">
    <source>
        <dbReference type="ARBA" id="ARBA00023242"/>
    </source>
</evidence>
<dbReference type="InterPro" id="IPR003169">
    <property type="entry name" value="GYF"/>
</dbReference>
<dbReference type="InterPro" id="IPR035445">
    <property type="entry name" value="GYF-like_dom_sf"/>
</dbReference>
<feature type="region of interest" description="Disordered" evidence="14">
    <location>
        <begin position="1320"/>
        <end position="1359"/>
    </location>
</feature>
<feature type="compositionally biased region" description="Basic and acidic residues" evidence="14">
    <location>
        <begin position="252"/>
        <end position="269"/>
    </location>
</feature>
<evidence type="ECO:0000256" key="4">
    <source>
        <dbReference type="ARBA" id="ARBA00022499"/>
    </source>
</evidence>
<feature type="compositionally biased region" description="Low complexity" evidence="14">
    <location>
        <begin position="1258"/>
        <end position="1273"/>
    </location>
</feature>
<comment type="caution">
    <text evidence="16">The sequence shown here is derived from an EMBL/GenBank/DDBJ whole genome shotgun (WGS) entry which is preliminary data.</text>
</comment>
<feature type="domain" description="GYF" evidence="15">
    <location>
        <begin position="360"/>
        <end position="416"/>
    </location>
</feature>
<feature type="region of interest" description="Disordered" evidence="14">
    <location>
        <begin position="466"/>
        <end position="593"/>
    </location>
</feature>
<sequence>MSGTRFMLVTGSFQIWFSLNGADSIATKISRMSKRKVTFQDGEEEFSLDDEVPKKKMYDEVSGPGSRFKEKHSLDSDEEDEGEDGEKDSKYNILASDDIEGQEMATIDCDEGVPITPFNLKEEMEEGHFDSEGNYFIKKEKDIRDNWLDNIDWVKIKEQPVKKKKKGLSAKRHRRVGDEDEAEEERQREEKQDEAEEDAEEEEESEAPEDPLASYTPPQLTEAVVNLLQPGETVSAALRRLGGLGGRKKRGRVQDGGEQEKDETSIRDTEKLDRLTALADRLVVLGVYEIYQQTYEKLAYRLKGMQRRDTAAKEDKGEEEEEDDELDMFGDQFDEQHGQRKEEKKQKKDEEADSCLVSDEVMWEYKWDNQENSELYGPFSSQQMQDWVDQGYFKDGVYCRRVDQEGAQFYNSKRLDFDLYTAGVNVCYHRRLIPYLLGRGGQRDMVVDMLTSSQEQIPPCVTLMEEDGRNSPAALCPSRRSDRRLQAVPHAPVFHRSDDPGSSSMSRSPKTIRMNHSEGVVSSEQQRSNSSDRRNMESHEYREESRHRQTEDKPTRSCKRKLELMPLSSGSNDVTKAQDSEKKDLESPPPAKRWVIGPLFQTFKSKMASFTEIVMSPVRLFKPNEFPAGPNNESPSVTRENKEDIGNDGKEDAFPKKEKTKLSVVQTLNFDAHPSNVSDSEQNKVTISQSGSEHRRDSIPEDDGSYGLLNPASTGSTNQITPSGVQQCSSEENQNSINSHPLSRTGTDSVRTSLRKGSAKAALRERKPSDELTKNTEPEEKSKSRDQDQPLPKKLRLPTPAVGKRKKGREPERREREETVKSVGKKGTDGTSEQEEGSPEVTQIKTLENPTLIQTLKRREPCVSVERLSMCGSVVVHVSDLNSCNSSKGERMVLTRASRSRSKRENNVTCRSVALDATSVSTSCISPDLLSTIITNDSTSAGGPPSTGSVTCASSRTRRQRKHNKPSEERKPDPAGSCCSDLADCLRSSNGASEHSQQAHKNNIHRAKHNSETAKKTRVSKRRRVQRHVEAFEDQGMSMSLTLKVGSGLDGEKDTSSIMTCGIRTKGRKMGEDVIIADASCPSGTTPVEHFYVKDDHDAEKPEADQQRRWCVYSERRETQEDDPKAGPTSSGWNRLQRSLSCPDITSLQHGNDSPKAPVHDKTLCPPSPLRKGPHVNVNVPSPVKRTRRHTVCSVEIEREIAPLCLRKEVYPNWGSTSNHSYSHTPSKSLAALVSRFLSSPLAFLSKKSSRGHGDDSGYGASSSDLATVSSSSPSPPSLSSPAISRAPGGSAFYADTPHALQQSPLSSHSSVFDAVSMETDGVAQQEREEIERSSAVSEEKALSDSEIKTDNKQVERRKVSSIRIRKTLPKPQYNLTPMGLPKAVRIKKKVFSVEEIYTNKNFSKPPEGRLETIFEVPLSRRDGSQSLIGPKRVKRFVEFQEVGMTRKPRRPLVGGGGGGGGGAQRKAVGNPGMGRTRRGREEEVLHLQDFDSLLCSKLNELDVWMAREQMVY</sequence>
<evidence type="ECO:0000256" key="8">
    <source>
        <dbReference type="ARBA" id="ARBA00022990"/>
    </source>
</evidence>
<evidence type="ECO:0000256" key="2">
    <source>
        <dbReference type="ARBA" id="ARBA00004496"/>
    </source>
</evidence>
<gene>
    <name evidence="16" type="ORF">KOW79_001275</name>
</gene>
<feature type="compositionally biased region" description="Polar residues" evidence="14">
    <location>
        <begin position="1128"/>
        <end position="1152"/>
    </location>
</feature>
<dbReference type="OrthoDB" id="6163216at2759"/>
<feature type="region of interest" description="Disordered" evidence="14">
    <location>
        <begin position="936"/>
        <end position="977"/>
    </location>
</feature>
<feature type="region of interest" description="Disordered" evidence="14">
    <location>
        <begin position="160"/>
        <end position="227"/>
    </location>
</feature>
<feature type="compositionally biased region" description="Basic and acidic residues" evidence="14">
    <location>
        <begin position="762"/>
        <end position="788"/>
    </location>
</feature>
<feature type="region of interest" description="Disordered" evidence="14">
    <location>
        <begin position="1115"/>
        <end position="1182"/>
    </location>
</feature>
<evidence type="ECO:0000259" key="15">
    <source>
        <dbReference type="PROSITE" id="PS50829"/>
    </source>
</evidence>
<dbReference type="GO" id="GO:0006397">
    <property type="term" value="P:mRNA processing"/>
    <property type="evidence" value="ECO:0007669"/>
    <property type="project" value="UniProtKB-KW"/>
</dbReference>
<dbReference type="EMBL" id="JAHKSW010000002">
    <property type="protein sequence ID" value="KAG7334679.1"/>
    <property type="molecule type" value="Genomic_DNA"/>
</dbReference>
<keyword evidence="17" id="KW-1185">Reference proteome</keyword>
<dbReference type="SUPFAM" id="SSF55277">
    <property type="entry name" value="GYF domain"/>
    <property type="match status" value="1"/>
</dbReference>
<dbReference type="Pfam" id="PF15386">
    <property type="entry name" value="Tantalus"/>
    <property type="match status" value="1"/>
</dbReference>
<feature type="region of interest" description="Disordered" evidence="14">
    <location>
        <begin position="1448"/>
        <end position="1477"/>
    </location>
</feature>
<dbReference type="InterPro" id="IPR039905">
    <property type="entry name" value="CD2BP2/Lin1"/>
</dbReference>
<dbReference type="GO" id="GO:0005737">
    <property type="term" value="C:cytoplasm"/>
    <property type="evidence" value="ECO:0007669"/>
    <property type="project" value="UniProtKB-SubCell"/>
</dbReference>
<evidence type="ECO:0000256" key="3">
    <source>
        <dbReference type="ARBA" id="ARBA00022490"/>
    </source>
</evidence>
<evidence type="ECO:0000256" key="6">
    <source>
        <dbReference type="ARBA" id="ARBA00022664"/>
    </source>
</evidence>
<feature type="region of interest" description="Disordered" evidence="14">
    <location>
        <begin position="239"/>
        <end position="269"/>
    </location>
</feature>
<feature type="compositionally biased region" description="Basic and acidic residues" evidence="14">
    <location>
        <begin position="1326"/>
        <end position="1359"/>
    </location>
</feature>
<feature type="compositionally biased region" description="Basic and acidic residues" evidence="14">
    <location>
        <begin position="530"/>
        <end position="563"/>
    </location>
</feature>
<evidence type="ECO:0000256" key="7">
    <source>
        <dbReference type="ARBA" id="ARBA00022843"/>
    </source>
</evidence>
<feature type="compositionally biased region" description="Low complexity" evidence="14">
    <location>
        <begin position="938"/>
        <end position="949"/>
    </location>
</feature>
<dbReference type="GO" id="GO:0005682">
    <property type="term" value="C:U5 snRNP"/>
    <property type="evidence" value="ECO:0007669"/>
    <property type="project" value="InterPro"/>
</dbReference>
<feature type="compositionally biased region" description="Basic residues" evidence="14">
    <location>
        <begin position="162"/>
        <end position="175"/>
    </location>
</feature>
<feature type="compositionally biased region" description="Low complexity" evidence="14">
    <location>
        <begin position="500"/>
        <end position="509"/>
    </location>
</feature>
<feature type="compositionally biased region" description="Basic and acidic residues" evidence="14">
    <location>
        <begin position="306"/>
        <end position="316"/>
    </location>
</feature>
<feature type="compositionally biased region" description="Polar residues" evidence="14">
    <location>
        <begin position="520"/>
        <end position="529"/>
    </location>
</feature>
<feature type="compositionally biased region" description="Polar residues" evidence="14">
    <location>
        <begin position="990"/>
        <end position="1001"/>
    </location>
</feature>
<keyword evidence="5" id="KW-0597">Phosphoprotein</keyword>
<feature type="compositionally biased region" description="Acidic residues" evidence="14">
    <location>
        <begin position="317"/>
        <end position="328"/>
    </location>
</feature>
<keyword evidence="6" id="KW-0507">mRNA processing</keyword>
<dbReference type="Gene3D" id="3.30.1490.40">
    <property type="match status" value="1"/>
</dbReference>
<dbReference type="Pfam" id="PF02213">
    <property type="entry name" value="GYF"/>
    <property type="match status" value="1"/>
</dbReference>
<dbReference type="PANTHER" id="PTHR13138">
    <property type="entry name" value="PROTEIN LIN1"/>
    <property type="match status" value="1"/>
</dbReference>
<comment type="subcellular location">
    <subcellularLocation>
        <location evidence="2">Cytoplasm</location>
    </subcellularLocation>
    <subcellularLocation>
        <location evidence="1">Nucleus</location>
    </subcellularLocation>
</comment>
<evidence type="ECO:0000313" key="16">
    <source>
        <dbReference type="EMBL" id="KAG7334679.1"/>
    </source>
</evidence>
<evidence type="ECO:0000256" key="14">
    <source>
        <dbReference type="SAM" id="MobiDB-lite"/>
    </source>
</evidence>
<dbReference type="InterPro" id="IPR028149">
    <property type="entry name" value="Tantalus-like"/>
</dbReference>
<feature type="compositionally biased region" description="Basic and acidic residues" evidence="14">
    <location>
        <begin position="576"/>
        <end position="586"/>
    </location>
</feature>
<evidence type="ECO:0000256" key="12">
    <source>
        <dbReference type="ARBA" id="ARBA00064937"/>
    </source>
</evidence>
<dbReference type="PANTHER" id="PTHR13138:SF3">
    <property type="entry name" value="CD2 ANTIGEN CYTOPLASMIC TAIL-BINDING PROTEIN 2"/>
    <property type="match status" value="1"/>
</dbReference>
<keyword evidence="7" id="KW-0832">Ubl conjugation</keyword>
<name>A0A9D3P6Y9_9TELE</name>